<evidence type="ECO:0000256" key="6">
    <source>
        <dbReference type="ARBA" id="ARBA00022576"/>
    </source>
</evidence>
<dbReference type="PROSITE" id="PS00600">
    <property type="entry name" value="AA_TRANSFER_CLASS_3"/>
    <property type="match status" value="1"/>
</dbReference>
<dbReference type="GO" id="GO:0030170">
    <property type="term" value="F:pyridoxal phosphate binding"/>
    <property type="evidence" value="ECO:0007669"/>
    <property type="project" value="InterPro"/>
</dbReference>
<comment type="similarity">
    <text evidence="4">Belongs to the class-III pyridoxal-phosphate-dependent aminotransferase family.</text>
</comment>
<evidence type="ECO:0000256" key="9">
    <source>
        <dbReference type="ARBA" id="ARBA00022898"/>
    </source>
</evidence>
<comment type="caution">
    <text evidence="11">The sequence shown here is derived from an EMBL/GenBank/DDBJ whole genome shotgun (WGS) entry which is preliminary data.</text>
</comment>
<dbReference type="GO" id="GO:0006526">
    <property type="term" value="P:L-arginine biosynthetic process"/>
    <property type="evidence" value="ECO:0007669"/>
    <property type="project" value="UniProtKB-UniPathway"/>
</dbReference>
<comment type="cofactor">
    <cofactor evidence="1">
        <name>pyridoxal 5'-phosphate</name>
        <dbReference type="ChEBI" id="CHEBI:597326"/>
    </cofactor>
</comment>
<dbReference type="PANTHER" id="PTHR11986">
    <property type="entry name" value="AMINOTRANSFERASE CLASS III"/>
    <property type="match status" value="1"/>
</dbReference>
<keyword evidence="6" id="KW-0032">Aminotransferase</keyword>
<evidence type="ECO:0000256" key="1">
    <source>
        <dbReference type="ARBA" id="ARBA00001933"/>
    </source>
</evidence>
<dbReference type="PANTHER" id="PTHR11986:SF79">
    <property type="entry name" value="ACETYLORNITHINE AMINOTRANSFERASE, MITOCHONDRIAL"/>
    <property type="match status" value="1"/>
</dbReference>
<dbReference type="Proteomes" id="UP000033647">
    <property type="component" value="Unassembled WGS sequence"/>
</dbReference>
<dbReference type="OrthoDB" id="5419315at2759"/>
<dbReference type="InterPro" id="IPR005814">
    <property type="entry name" value="Aminotrans_3"/>
</dbReference>
<dbReference type="InterPro" id="IPR015424">
    <property type="entry name" value="PyrdxlP-dep_Trfase"/>
</dbReference>
<evidence type="ECO:0000256" key="10">
    <source>
        <dbReference type="SAM" id="MobiDB-lite"/>
    </source>
</evidence>
<name>A0A0F4GBJ4_9PEZI</name>
<dbReference type="InterPro" id="IPR015422">
    <property type="entry name" value="PyrdxlP-dep_Trfase_small"/>
</dbReference>
<dbReference type="NCBIfam" id="TIGR00707">
    <property type="entry name" value="argD"/>
    <property type="match status" value="1"/>
</dbReference>
<keyword evidence="9" id="KW-0663">Pyridoxal phosphate</keyword>
<feature type="compositionally biased region" description="Polar residues" evidence="10">
    <location>
        <begin position="632"/>
        <end position="641"/>
    </location>
</feature>
<dbReference type="CDD" id="cd00610">
    <property type="entry name" value="OAT_like"/>
    <property type="match status" value="1"/>
</dbReference>
<dbReference type="InterPro" id="IPR049704">
    <property type="entry name" value="Aminotrans_3_PPA_site"/>
</dbReference>
<dbReference type="SUPFAM" id="SSF53383">
    <property type="entry name" value="PLP-dependent transferases"/>
    <property type="match status" value="1"/>
</dbReference>
<evidence type="ECO:0000256" key="2">
    <source>
        <dbReference type="ARBA" id="ARBA00004173"/>
    </source>
</evidence>
<evidence type="ECO:0000313" key="12">
    <source>
        <dbReference type="Proteomes" id="UP000033647"/>
    </source>
</evidence>
<protein>
    <recommendedName>
        <fullName evidence="5">acetylornithine transaminase</fullName>
        <ecNumber evidence="5">2.6.1.11</ecNumber>
    </recommendedName>
</protein>
<reference evidence="11 12" key="1">
    <citation type="submission" date="2015-03" db="EMBL/GenBank/DDBJ databases">
        <title>RNA-seq based gene annotation and comparative genomics of four Zymoseptoria species reveal species-specific pathogenicity related genes and transposable element activity.</title>
        <authorList>
            <person name="Grandaubert J."/>
            <person name="Bhattacharyya A."/>
            <person name="Stukenbrock E.H."/>
        </authorList>
    </citation>
    <scope>NUCLEOTIDE SEQUENCE [LARGE SCALE GENOMIC DNA]</scope>
    <source>
        <strain evidence="11 12">Zb18110</strain>
    </source>
</reference>
<dbReference type="STRING" id="1047168.A0A0F4GBJ4"/>
<evidence type="ECO:0000313" key="11">
    <source>
        <dbReference type="EMBL" id="KJX94763.1"/>
    </source>
</evidence>
<feature type="region of interest" description="Disordered" evidence="10">
    <location>
        <begin position="664"/>
        <end position="700"/>
    </location>
</feature>
<sequence length="746" mass="80638">MSVRSCTVRIAGALRTQSRGLQSVRRGYASVATAASSLPQEAKDAIERDAALRTPDPSSDSQAHRLVSSYAPYMVATYVRPPPVFHKGEGCYLYDIDNRQYLDFTAGIAVNALGHCDPEMSKIMYQQSQTLVHASNLYYNPWTGALSQLLVEKTKEAGGFDCARAFICNSGSEANEAAIKFARKYGHSTQPDGSKYELVSFHQSFHGRTMGSLSATPNPKYQKPFAPMLPGFNYGTYNDIAGINDLVTEKTCGVIIEPIQGEGGVNIATHEFLLALKKRCTEVGAVLIHDEIQCGLGRTGKLWAHADLPREAHPDIVTTAKALGNGYPIGATLVTEDVSSKIVTGDHGTTFGGNPLGCRLAHYIVSRLSDPELQRDVLLKEARFRKHFTRLHEAFPDVIEEVRGRGLILGLQLKSDPTPVITAARERGLLVITCGTNTLRFVPPLIISNDEIDQGMGMLEEAMTAVFLAPPSLALIRRWSADASAKPSTGKAARFDPDEFLARKFNGVTVDMIVPHERRASDPSKYTLTFRTAVKKVVDAVGGVPQATYAIKTACEEWKQTKKRTARKALLIDLQLISKSPRLFMRQVNNTSAVAAVEDDEGDLVADASADASTRHGTVASTNTSTAVSALESDTGTSPQSAPALLDGVSNDGTNIIANTTSAVSVHESAPRANSSRKRSKLLQSQQSKGPAQPANTASRCDVSANWNEIYFSVLDEVVSDEIGEISIAAQQTMGGAVAFAFWRYP</sequence>
<feature type="compositionally biased region" description="Polar residues" evidence="10">
    <location>
        <begin position="682"/>
        <end position="699"/>
    </location>
</feature>
<dbReference type="GO" id="GO:0042802">
    <property type="term" value="F:identical protein binding"/>
    <property type="evidence" value="ECO:0007669"/>
    <property type="project" value="TreeGrafter"/>
</dbReference>
<feature type="region of interest" description="Disordered" evidence="10">
    <location>
        <begin position="630"/>
        <end position="649"/>
    </location>
</feature>
<dbReference type="EMBL" id="LAFY01004118">
    <property type="protein sequence ID" value="KJX94763.1"/>
    <property type="molecule type" value="Genomic_DNA"/>
</dbReference>
<dbReference type="InterPro" id="IPR015421">
    <property type="entry name" value="PyrdxlP-dep_Trfase_major"/>
</dbReference>
<dbReference type="HAMAP" id="MF_01107">
    <property type="entry name" value="ArgD_aminotrans_3"/>
    <property type="match status" value="1"/>
</dbReference>
<comment type="pathway">
    <text evidence="3">Amino-acid biosynthesis; L-arginine biosynthesis; N(2)-acetyl-L-ornithine from L-glutamate: step 4/4.</text>
</comment>
<keyword evidence="7" id="KW-0028">Amino-acid biosynthesis</keyword>
<dbReference type="InterPro" id="IPR004636">
    <property type="entry name" value="AcOrn/SuccOrn_fam"/>
</dbReference>
<dbReference type="FunFam" id="3.40.640.10:FF:000004">
    <property type="entry name" value="Acetylornithine aminotransferase"/>
    <property type="match status" value="1"/>
</dbReference>
<dbReference type="GO" id="GO:0005759">
    <property type="term" value="C:mitochondrial matrix"/>
    <property type="evidence" value="ECO:0007669"/>
    <property type="project" value="TreeGrafter"/>
</dbReference>
<dbReference type="Gene3D" id="3.90.1150.10">
    <property type="entry name" value="Aspartate Aminotransferase, domain 1"/>
    <property type="match status" value="1"/>
</dbReference>
<organism evidence="11 12">
    <name type="scientific">Zymoseptoria brevis</name>
    <dbReference type="NCBI Taxonomy" id="1047168"/>
    <lineage>
        <taxon>Eukaryota</taxon>
        <taxon>Fungi</taxon>
        <taxon>Dikarya</taxon>
        <taxon>Ascomycota</taxon>
        <taxon>Pezizomycotina</taxon>
        <taxon>Dothideomycetes</taxon>
        <taxon>Dothideomycetidae</taxon>
        <taxon>Mycosphaerellales</taxon>
        <taxon>Mycosphaerellaceae</taxon>
        <taxon>Zymoseptoria</taxon>
    </lineage>
</organism>
<evidence type="ECO:0000256" key="5">
    <source>
        <dbReference type="ARBA" id="ARBA00012919"/>
    </source>
</evidence>
<evidence type="ECO:0000256" key="8">
    <source>
        <dbReference type="ARBA" id="ARBA00022679"/>
    </source>
</evidence>
<accession>A0A0F4GBJ4</accession>
<keyword evidence="12" id="KW-1185">Reference proteome</keyword>
<dbReference type="EC" id="2.6.1.11" evidence="5"/>
<gene>
    <name evidence="11" type="ORF">TI39_contig4159g00035</name>
</gene>
<proteinExistence type="inferred from homology"/>
<dbReference type="Pfam" id="PF00202">
    <property type="entry name" value="Aminotran_3"/>
    <property type="match status" value="1"/>
</dbReference>
<dbReference type="Gene3D" id="3.40.640.10">
    <property type="entry name" value="Type I PLP-dependent aspartate aminotransferase-like (Major domain)"/>
    <property type="match status" value="1"/>
</dbReference>
<evidence type="ECO:0000256" key="3">
    <source>
        <dbReference type="ARBA" id="ARBA00005024"/>
    </source>
</evidence>
<dbReference type="InterPro" id="IPR050103">
    <property type="entry name" value="Class-III_PLP-dep_AT"/>
</dbReference>
<dbReference type="UniPathway" id="UPA00068">
    <property type="reaction ID" value="UER00109"/>
</dbReference>
<evidence type="ECO:0000256" key="4">
    <source>
        <dbReference type="ARBA" id="ARBA00008954"/>
    </source>
</evidence>
<dbReference type="GO" id="GO:0003992">
    <property type="term" value="F:N2-acetyl-L-ornithine:2-oxoglutarate 5-aminotransferase activity"/>
    <property type="evidence" value="ECO:0007669"/>
    <property type="project" value="UniProtKB-EC"/>
</dbReference>
<dbReference type="NCBIfam" id="NF002325">
    <property type="entry name" value="PRK01278.1"/>
    <property type="match status" value="1"/>
</dbReference>
<dbReference type="AlphaFoldDB" id="A0A0F4GBJ4"/>
<keyword evidence="8" id="KW-0808">Transferase</keyword>
<evidence type="ECO:0000256" key="7">
    <source>
        <dbReference type="ARBA" id="ARBA00022605"/>
    </source>
</evidence>
<comment type="subcellular location">
    <subcellularLocation>
        <location evidence="2">Mitochondrion</location>
    </subcellularLocation>
</comment>